<evidence type="ECO:0000256" key="1">
    <source>
        <dbReference type="ARBA" id="ARBA00009986"/>
    </source>
</evidence>
<dbReference type="InterPro" id="IPR016161">
    <property type="entry name" value="Ald_DH/histidinol_DH"/>
</dbReference>
<dbReference type="Proteomes" id="UP000519023">
    <property type="component" value="Unassembled WGS sequence"/>
</dbReference>
<dbReference type="InterPro" id="IPR029510">
    <property type="entry name" value="Ald_DH_CS_GLU"/>
</dbReference>
<accession>A0A7X9WYR7</accession>
<dbReference type="InterPro" id="IPR016160">
    <property type="entry name" value="Ald_DH_CS_CYS"/>
</dbReference>
<dbReference type="SUPFAM" id="SSF53720">
    <property type="entry name" value="ALDH-like"/>
    <property type="match status" value="1"/>
</dbReference>
<dbReference type="EMBL" id="JABBFV010000019">
    <property type="protein sequence ID" value="NML12349.1"/>
    <property type="molecule type" value="Genomic_DNA"/>
</dbReference>
<evidence type="ECO:0000256" key="4">
    <source>
        <dbReference type="RuleBase" id="RU003345"/>
    </source>
</evidence>
<dbReference type="InterPro" id="IPR015590">
    <property type="entry name" value="Aldehyde_DH_dom"/>
</dbReference>
<reference evidence="6 7" key="1">
    <citation type="submission" date="2020-04" db="EMBL/GenBank/DDBJ databases">
        <title>Sphingobium sp. AR-3-1 isolated from Arctic soil.</title>
        <authorList>
            <person name="Dahal R.H."/>
            <person name="Chaudhary D.K."/>
        </authorList>
    </citation>
    <scope>NUCLEOTIDE SEQUENCE [LARGE SCALE GENOMIC DNA]</scope>
    <source>
        <strain evidence="6 7">AR-3-1</strain>
    </source>
</reference>
<dbReference type="Gene3D" id="3.40.309.10">
    <property type="entry name" value="Aldehyde Dehydrogenase, Chain A, domain 2"/>
    <property type="match status" value="1"/>
</dbReference>
<dbReference type="FunFam" id="3.40.309.10:FF:000012">
    <property type="entry name" value="Betaine aldehyde dehydrogenase"/>
    <property type="match status" value="1"/>
</dbReference>
<dbReference type="Pfam" id="PF00171">
    <property type="entry name" value="Aldedh"/>
    <property type="match status" value="1"/>
</dbReference>
<evidence type="ECO:0000256" key="2">
    <source>
        <dbReference type="ARBA" id="ARBA00023002"/>
    </source>
</evidence>
<dbReference type="CDD" id="cd07114">
    <property type="entry name" value="ALDH_DhaS"/>
    <property type="match status" value="1"/>
</dbReference>
<dbReference type="AlphaFoldDB" id="A0A7X9WYR7"/>
<dbReference type="PROSITE" id="PS00687">
    <property type="entry name" value="ALDEHYDE_DEHYDR_GLU"/>
    <property type="match status" value="1"/>
</dbReference>
<dbReference type="PROSITE" id="PS00070">
    <property type="entry name" value="ALDEHYDE_DEHYDR_CYS"/>
    <property type="match status" value="1"/>
</dbReference>
<dbReference type="InterPro" id="IPR016163">
    <property type="entry name" value="Ald_DH_C"/>
</dbReference>
<comment type="caution">
    <text evidence="6">The sequence shown here is derived from an EMBL/GenBank/DDBJ whole genome shotgun (WGS) entry which is preliminary data.</text>
</comment>
<feature type="active site" evidence="3">
    <location>
        <position position="249"/>
    </location>
</feature>
<evidence type="ECO:0000256" key="3">
    <source>
        <dbReference type="PROSITE-ProRule" id="PRU10007"/>
    </source>
</evidence>
<sequence>MQQYQMFIGGQFVAAASGETFPTVEPWTEEAWADIPRGGAEDVEAAVQAAHGALSGPWADYSATARGALLRRLADLLVKAAPHLAEIEVRDNGKLLTEMRAQTSYLPDIYHYYAGLADKIEGSVPPVGRPGIFGYTRYEPVGVVAAITPWNSPLLLAAAKIAPALAAGCTVIHKPSEHSSASALEFARLVQEAGFPDGVFNVLTGFGAQVGDPLVRHPKVARVSFTGGTQAGRAINQIAAARFARCDLELGGKSPNIVFDDADLEAAANGVISGIFAASGQSCIAGSRLLVQDDIHDAFVERLIAIASTAVVGDPTDPATQIGPVTTRDQFDKVLAYIDIARGEGARCVLGGDRLARTGWFVQPTIFTGVTNQMRIAREEVFGPILSVIRFKDEADSLRIANDSDFGLAAGVWTRDFGRAFRMSEKLQAGTVWINSYRMLSVMMPFGGVKDSGAGRENGMDAIMANLEAKSVFLNHSAPVANPFIMKL</sequence>
<evidence type="ECO:0000313" key="6">
    <source>
        <dbReference type="EMBL" id="NML12349.1"/>
    </source>
</evidence>
<evidence type="ECO:0000313" key="7">
    <source>
        <dbReference type="Proteomes" id="UP000519023"/>
    </source>
</evidence>
<comment type="similarity">
    <text evidence="1 4">Belongs to the aldehyde dehydrogenase family.</text>
</comment>
<feature type="domain" description="Aldehyde dehydrogenase" evidence="5">
    <location>
        <begin position="13"/>
        <end position="472"/>
    </location>
</feature>
<dbReference type="InterPro" id="IPR016162">
    <property type="entry name" value="Ald_DH_N"/>
</dbReference>
<dbReference type="Gene3D" id="3.40.605.10">
    <property type="entry name" value="Aldehyde Dehydrogenase, Chain A, domain 1"/>
    <property type="match status" value="1"/>
</dbReference>
<dbReference type="GO" id="GO:0016620">
    <property type="term" value="F:oxidoreductase activity, acting on the aldehyde or oxo group of donors, NAD or NADP as acceptor"/>
    <property type="evidence" value="ECO:0007669"/>
    <property type="project" value="InterPro"/>
</dbReference>
<proteinExistence type="inferred from homology"/>
<gene>
    <name evidence="6" type="ORF">HHL08_19785</name>
</gene>
<dbReference type="FunFam" id="3.40.605.10:FF:000007">
    <property type="entry name" value="NAD/NADP-dependent betaine aldehyde dehydrogenase"/>
    <property type="match status" value="1"/>
</dbReference>
<keyword evidence="7" id="KW-1185">Reference proteome</keyword>
<organism evidence="6 7">
    <name type="scientific">Sphingobium psychrophilum</name>
    <dbReference type="NCBI Taxonomy" id="2728834"/>
    <lineage>
        <taxon>Bacteria</taxon>
        <taxon>Pseudomonadati</taxon>
        <taxon>Pseudomonadota</taxon>
        <taxon>Alphaproteobacteria</taxon>
        <taxon>Sphingomonadales</taxon>
        <taxon>Sphingomonadaceae</taxon>
        <taxon>Sphingobium</taxon>
    </lineage>
</organism>
<dbReference type="RefSeq" id="WP_169574748.1">
    <property type="nucleotide sequence ID" value="NZ_JABBFV010000019.1"/>
</dbReference>
<protein>
    <submittedName>
        <fullName evidence="6">Aldehyde dehydrogenase</fullName>
    </submittedName>
</protein>
<keyword evidence="2 4" id="KW-0560">Oxidoreductase</keyword>
<name>A0A7X9WYR7_9SPHN</name>
<evidence type="ECO:0000259" key="5">
    <source>
        <dbReference type="Pfam" id="PF00171"/>
    </source>
</evidence>
<dbReference type="PANTHER" id="PTHR11699">
    <property type="entry name" value="ALDEHYDE DEHYDROGENASE-RELATED"/>
    <property type="match status" value="1"/>
</dbReference>